<dbReference type="EC" id="6.1.1.21" evidence="2"/>
<keyword evidence="6" id="KW-0067">ATP-binding</keyword>
<dbReference type="GO" id="GO:0004821">
    <property type="term" value="F:histidine-tRNA ligase activity"/>
    <property type="evidence" value="ECO:0007669"/>
    <property type="project" value="UniProtKB-EC"/>
</dbReference>
<dbReference type="Pfam" id="PF03129">
    <property type="entry name" value="HGTP_anticodon"/>
    <property type="match status" value="1"/>
</dbReference>
<dbReference type="Gene3D" id="3.40.50.800">
    <property type="entry name" value="Anticodon-binding domain"/>
    <property type="match status" value="1"/>
</dbReference>
<organism evidence="12 13">
    <name type="scientific">Momordica charantia</name>
    <name type="common">Bitter gourd</name>
    <name type="synonym">Balsam pear</name>
    <dbReference type="NCBI Taxonomy" id="3673"/>
    <lineage>
        <taxon>Eukaryota</taxon>
        <taxon>Viridiplantae</taxon>
        <taxon>Streptophyta</taxon>
        <taxon>Embryophyta</taxon>
        <taxon>Tracheophyta</taxon>
        <taxon>Spermatophyta</taxon>
        <taxon>Magnoliopsida</taxon>
        <taxon>eudicotyledons</taxon>
        <taxon>Gunneridae</taxon>
        <taxon>Pentapetalae</taxon>
        <taxon>rosids</taxon>
        <taxon>fabids</taxon>
        <taxon>Cucurbitales</taxon>
        <taxon>Cucurbitaceae</taxon>
        <taxon>Momordiceae</taxon>
        <taxon>Momordica</taxon>
    </lineage>
</organism>
<dbReference type="InterPro" id="IPR041715">
    <property type="entry name" value="HisRS-like_core"/>
</dbReference>
<dbReference type="OrthoDB" id="1906957at2759"/>
<evidence type="ECO:0000259" key="11">
    <source>
        <dbReference type="PROSITE" id="PS50862"/>
    </source>
</evidence>
<dbReference type="PROSITE" id="PS50862">
    <property type="entry name" value="AA_TRNA_LIGASE_II"/>
    <property type="match status" value="1"/>
</dbReference>
<evidence type="ECO:0000256" key="9">
    <source>
        <dbReference type="ARBA" id="ARBA00030619"/>
    </source>
</evidence>
<comment type="catalytic activity">
    <reaction evidence="10">
        <text>tRNA(His) + L-histidine + ATP = L-histidyl-tRNA(His) + AMP + diphosphate + H(+)</text>
        <dbReference type="Rhea" id="RHEA:17313"/>
        <dbReference type="Rhea" id="RHEA-COMP:9665"/>
        <dbReference type="Rhea" id="RHEA-COMP:9689"/>
        <dbReference type="ChEBI" id="CHEBI:15378"/>
        <dbReference type="ChEBI" id="CHEBI:30616"/>
        <dbReference type="ChEBI" id="CHEBI:33019"/>
        <dbReference type="ChEBI" id="CHEBI:57595"/>
        <dbReference type="ChEBI" id="CHEBI:78442"/>
        <dbReference type="ChEBI" id="CHEBI:78527"/>
        <dbReference type="ChEBI" id="CHEBI:456215"/>
        <dbReference type="EC" id="6.1.1.21"/>
    </reaction>
</comment>
<evidence type="ECO:0000256" key="7">
    <source>
        <dbReference type="ARBA" id="ARBA00022917"/>
    </source>
</evidence>
<name>A0A6J1DGB6_MOMCH</name>
<evidence type="ECO:0000313" key="12">
    <source>
        <dbReference type="Proteomes" id="UP000504603"/>
    </source>
</evidence>
<dbReference type="InterPro" id="IPR045864">
    <property type="entry name" value="aa-tRNA-synth_II/BPL/LPL"/>
</dbReference>
<evidence type="ECO:0000256" key="3">
    <source>
        <dbReference type="ARBA" id="ARBA00015302"/>
    </source>
</evidence>
<dbReference type="GO" id="GO:0005829">
    <property type="term" value="C:cytosol"/>
    <property type="evidence" value="ECO:0007669"/>
    <property type="project" value="TreeGrafter"/>
</dbReference>
<dbReference type="CDD" id="cd00773">
    <property type="entry name" value="HisRS-like_core"/>
    <property type="match status" value="1"/>
</dbReference>
<dbReference type="InterPro" id="IPR015807">
    <property type="entry name" value="His-tRNA-ligase"/>
</dbReference>
<evidence type="ECO:0000313" key="13">
    <source>
        <dbReference type="RefSeq" id="XP_022152462.1"/>
    </source>
</evidence>
<feature type="domain" description="Aminoacyl-transfer RNA synthetases class-II family profile" evidence="11">
    <location>
        <begin position="430"/>
        <end position="776"/>
    </location>
</feature>
<keyword evidence="7" id="KW-0648">Protein biosynthesis</keyword>
<dbReference type="PANTHER" id="PTHR11476">
    <property type="entry name" value="HISTIDYL-TRNA SYNTHETASE"/>
    <property type="match status" value="1"/>
</dbReference>
<keyword evidence="8" id="KW-0030">Aminoacyl-tRNA synthetase</keyword>
<dbReference type="InterPro" id="IPR004154">
    <property type="entry name" value="Anticodon-bd"/>
</dbReference>
<dbReference type="Gene3D" id="3.30.930.10">
    <property type="entry name" value="Bira Bifunctional Protein, Domain 2"/>
    <property type="match status" value="1"/>
</dbReference>
<dbReference type="GeneID" id="111020184"/>
<reference evidence="13" key="1">
    <citation type="submission" date="2025-08" db="UniProtKB">
        <authorList>
            <consortium name="RefSeq"/>
        </authorList>
    </citation>
    <scope>IDENTIFICATION</scope>
    <source>
        <strain evidence="13">OHB3-1</strain>
    </source>
</reference>
<dbReference type="KEGG" id="mcha:111020184"/>
<dbReference type="GO" id="GO:0006427">
    <property type="term" value="P:histidyl-tRNA aminoacylation"/>
    <property type="evidence" value="ECO:0007669"/>
    <property type="project" value="InterPro"/>
</dbReference>
<evidence type="ECO:0000256" key="1">
    <source>
        <dbReference type="ARBA" id="ARBA00008226"/>
    </source>
</evidence>
<dbReference type="InterPro" id="IPR036621">
    <property type="entry name" value="Anticodon-bd_dom_sf"/>
</dbReference>
<dbReference type="GO" id="GO:0005524">
    <property type="term" value="F:ATP binding"/>
    <property type="evidence" value="ECO:0007669"/>
    <property type="project" value="UniProtKB-KW"/>
</dbReference>
<proteinExistence type="inferred from homology"/>
<sequence>MADPSEVSVITLGGKGSSLSSSSVYAIAHGFALVRIDSSALERLSSSSNSRNAASTKHQVFIPNFLTREEARASLAVLLNKLIISSSSGIRSVIPVLIAETLNSKPETLQFESLDVTDEELSVFKQSCYVLNGICALLDHQSAALSSIADAVAAISCEASRADVSAFGLMDSGDGFASKEEVGVANDMKVLLNGSKLVGKIEIGAFSKIPKNHGCLREQAKLVHSKMRVELNSCMKFGKGGSLSSGTEDSVRTALLSFAAVLWDLGKCSLYRGKLILSSNSNENVKASLVGLLDRECPSNESLKKEYKLVSELALDDQYDEFVHTVNVLLVTVWKIVAWEAIAAFLTIEGGELLGKGQDVDINEVNEKVVKKNEKKKKAVLGKGTSVVVQLIKDRLQGKGGGASAGGLGSLENSVKDLLSFLDPKASEFDNLLKKIKEIVESNESRRLPKLPKGTRDFAKEQMAIRKKAFSIIEGVFERHGATALDTPAFELRETLMGKYGEDSKLIYDLADQGGELCSLRYDLTVPFARYVAMNGITSFKRYQIAKVYRRDNPSKGRFREFYQCDFDIAGQYEKMGPDFEVIKILTELLDELSIGQYEIKLNHRKLLDGMLEICGVPPEKFRTICSSIDKLDKQSFDQIKREMVEEKGLTVEIAEKIGDFVKERGHPLELLSKLKQEQCPLLQNKGSFDALGELEILFNALEKSKCVDKVVFDLSLARGLDYYTGVIYEAVFKGGTQVGSIAAGGRYDNLIGMFGSKQVPAVGVSLGIERVFVIMEQLLKDQNQTTRATKTEVLVSILGDDLTQAAELASEIWSAKLNAEFLVNKRVMKHIDRAKESRIPWIVFLGEREVSEGIVKLKNVETFEEVTISRSNIIDELKKRLSP</sequence>
<dbReference type="PANTHER" id="PTHR11476:SF7">
    <property type="entry name" value="HISTIDINE--TRNA LIGASE"/>
    <property type="match status" value="1"/>
</dbReference>
<dbReference type="FunFam" id="3.30.930.10:FF:000061">
    <property type="entry name" value="Histidine--tRNA ligase, cytoplasmic"/>
    <property type="match status" value="1"/>
</dbReference>
<dbReference type="NCBIfam" id="TIGR00442">
    <property type="entry name" value="hisS"/>
    <property type="match status" value="1"/>
</dbReference>
<dbReference type="InterPro" id="IPR033656">
    <property type="entry name" value="HisRS_anticodon"/>
</dbReference>
<dbReference type="SUPFAM" id="SSF52954">
    <property type="entry name" value="Class II aaRS ABD-related"/>
    <property type="match status" value="1"/>
</dbReference>
<protein>
    <recommendedName>
        <fullName evidence="3">Histidine--tRNA ligase, cytoplasmic</fullName>
        <ecNumber evidence="2">6.1.1.21</ecNumber>
    </recommendedName>
    <alternativeName>
        <fullName evidence="9">Histidyl-tRNA synthetase</fullName>
    </alternativeName>
</protein>
<keyword evidence="5" id="KW-0547">Nucleotide-binding</keyword>
<evidence type="ECO:0000256" key="5">
    <source>
        <dbReference type="ARBA" id="ARBA00022741"/>
    </source>
</evidence>
<dbReference type="SUPFAM" id="SSF55681">
    <property type="entry name" value="Class II aaRS and biotin synthetases"/>
    <property type="match status" value="1"/>
</dbReference>
<dbReference type="Proteomes" id="UP000504603">
    <property type="component" value="Unplaced"/>
</dbReference>
<accession>A0A6J1DGB6</accession>
<dbReference type="Gene3D" id="1.20.200.10">
    <property type="entry name" value="Fumarase/aspartase (Central domain)"/>
    <property type="match status" value="1"/>
</dbReference>
<dbReference type="AlphaFoldDB" id="A0A6J1DGB6"/>
<comment type="similarity">
    <text evidence="1">Belongs to the class-II aminoacyl-tRNA synthetase family.</text>
</comment>
<dbReference type="CDD" id="cd00859">
    <property type="entry name" value="HisRS_anticodon"/>
    <property type="match status" value="1"/>
</dbReference>
<evidence type="ECO:0000256" key="8">
    <source>
        <dbReference type="ARBA" id="ARBA00023146"/>
    </source>
</evidence>
<evidence type="ECO:0000256" key="6">
    <source>
        <dbReference type="ARBA" id="ARBA00022840"/>
    </source>
</evidence>
<keyword evidence="4 13" id="KW-0436">Ligase</keyword>
<evidence type="ECO:0000256" key="4">
    <source>
        <dbReference type="ARBA" id="ARBA00022598"/>
    </source>
</evidence>
<evidence type="ECO:0000256" key="2">
    <source>
        <dbReference type="ARBA" id="ARBA00012815"/>
    </source>
</evidence>
<evidence type="ECO:0000256" key="10">
    <source>
        <dbReference type="ARBA" id="ARBA00047639"/>
    </source>
</evidence>
<keyword evidence="12" id="KW-1185">Reference proteome</keyword>
<dbReference type="SUPFAM" id="SSF48557">
    <property type="entry name" value="L-aspartase-like"/>
    <property type="match status" value="1"/>
</dbReference>
<dbReference type="HAMAP" id="MF_00127">
    <property type="entry name" value="His_tRNA_synth"/>
    <property type="match status" value="1"/>
</dbReference>
<dbReference type="GO" id="GO:0003723">
    <property type="term" value="F:RNA binding"/>
    <property type="evidence" value="ECO:0007669"/>
    <property type="project" value="TreeGrafter"/>
</dbReference>
<dbReference type="GO" id="GO:0005739">
    <property type="term" value="C:mitochondrion"/>
    <property type="evidence" value="ECO:0007669"/>
    <property type="project" value="TreeGrafter"/>
</dbReference>
<dbReference type="InterPro" id="IPR006195">
    <property type="entry name" value="aa-tRNA-synth_II"/>
</dbReference>
<dbReference type="RefSeq" id="XP_022152462.1">
    <property type="nucleotide sequence ID" value="XM_022296770.1"/>
</dbReference>
<dbReference type="FunFam" id="3.40.50.800:FF:000012">
    <property type="entry name" value="Histidine--tRNA ligase, cytoplasmic"/>
    <property type="match status" value="1"/>
</dbReference>
<dbReference type="GO" id="GO:0032543">
    <property type="term" value="P:mitochondrial translation"/>
    <property type="evidence" value="ECO:0007669"/>
    <property type="project" value="TreeGrafter"/>
</dbReference>
<gene>
    <name evidence="13" type="primary">LOC111020184</name>
</gene>
<dbReference type="InterPro" id="IPR008948">
    <property type="entry name" value="L-Aspartase-like"/>
</dbReference>
<dbReference type="Pfam" id="PF13393">
    <property type="entry name" value="tRNA-synt_His"/>
    <property type="match status" value="1"/>
</dbReference>